<feature type="coiled-coil region" evidence="8">
    <location>
        <begin position="138"/>
        <end position="186"/>
    </location>
</feature>
<keyword evidence="6 7" id="KW-0961">Cell wall biogenesis/degradation</keyword>
<name>B5EG69_CITBB</name>
<comment type="pathway">
    <text evidence="1 7">Cell wall biogenesis; peptidoglycan biosynthesis.</text>
</comment>
<evidence type="ECO:0000256" key="2">
    <source>
        <dbReference type="ARBA" id="ARBA00005992"/>
    </source>
</evidence>
<dbReference type="RefSeq" id="WP_012532418.1">
    <property type="nucleotide sequence ID" value="NC_011146.1"/>
</dbReference>
<keyword evidence="10" id="KW-0449">Lipoprotein</keyword>
<dbReference type="STRING" id="404380.Gbem_3990"/>
<evidence type="ECO:0000256" key="5">
    <source>
        <dbReference type="ARBA" id="ARBA00022984"/>
    </source>
</evidence>
<protein>
    <submittedName>
        <fullName evidence="10">Peptidoglycan L,D-transpeptidase lipoprotein, YkuD family, TPR domain-containing</fullName>
    </submittedName>
</protein>
<dbReference type="GO" id="GO:0008360">
    <property type="term" value="P:regulation of cell shape"/>
    <property type="evidence" value="ECO:0007669"/>
    <property type="project" value="UniProtKB-UniRule"/>
</dbReference>
<evidence type="ECO:0000256" key="8">
    <source>
        <dbReference type="SAM" id="Coils"/>
    </source>
</evidence>
<proteinExistence type="inferred from homology"/>
<dbReference type="GO" id="GO:0071555">
    <property type="term" value="P:cell wall organization"/>
    <property type="evidence" value="ECO:0007669"/>
    <property type="project" value="UniProtKB-UniRule"/>
</dbReference>
<dbReference type="InterPro" id="IPR005490">
    <property type="entry name" value="LD_TPept_cat_dom"/>
</dbReference>
<keyword evidence="4 7" id="KW-0133">Cell shape</keyword>
<dbReference type="HOGENOM" id="CLU_899437_0_0_7"/>
<dbReference type="PROSITE" id="PS51257">
    <property type="entry name" value="PROKAR_LIPOPROTEIN"/>
    <property type="match status" value="1"/>
</dbReference>
<keyword evidence="11" id="KW-1185">Reference proteome</keyword>
<gene>
    <name evidence="10" type="ordered locus">Gbem_3990</name>
</gene>
<reference evidence="10 11" key="1">
    <citation type="submission" date="2008-07" db="EMBL/GenBank/DDBJ databases">
        <title>Complete sequence of Geobacter bemidjiensis BEM.</title>
        <authorList>
            <consortium name="US DOE Joint Genome Institute"/>
            <person name="Lucas S."/>
            <person name="Copeland A."/>
            <person name="Lapidus A."/>
            <person name="Glavina del Rio T."/>
            <person name="Dalin E."/>
            <person name="Tice H."/>
            <person name="Bruce D."/>
            <person name="Goodwin L."/>
            <person name="Pitluck S."/>
            <person name="Kiss H."/>
            <person name="Brettin T."/>
            <person name="Detter J.C."/>
            <person name="Han C."/>
            <person name="Kuske C.R."/>
            <person name="Schmutz J."/>
            <person name="Larimer F."/>
            <person name="Land M."/>
            <person name="Hauser L."/>
            <person name="Kyrpides N."/>
            <person name="Lykidis A."/>
            <person name="Lovley D."/>
            <person name="Richardson P."/>
        </authorList>
    </citation>
    <scope>NUCLEOTIDE SEQUENCE [LARGE SCALE GENOMIC DNA]</scope>
    <source>
        <strain evidence="11">ATCC BAA-1014 / DSM 16622 / JCM 12645 / Bem</strain>
    </source>
</reference>
<dbReference type="Gene3D" id="1.25.40.10">
    <property type="entry name" value="Tetratricopeptide repeat domain"/>
    <property type="match status" value="1"/>
</dbReference>
<dbReference type="PROSITE" id="PS52029">
    <property type="entry name" value="LD_TPASE"/>
    <property type="match status" value="1"/>
</dbReference>
<dbReference type="GO" id="GO:0009252">
    <property type="term" value="P:peptidoglycan biosynthetic process"/>
    <property type="evidence" value="ECO:0007669"/>
    <property type="project" value="UniProtKB-UniPathway"/>
</dbReference>
<dbReference type="eggNOG" id="COG3034">
    <property type="taxonomic scope" value="Bacteria"/>
</dbReference>
<dbReference type="CDD" id="cd16913">
    <property type="entry name" value="YkuD_like"/>
    <property type="match status" value="1"/>
</dbReference>
<comment type="similarity">
    <text evidence="2">Belongs to the YkuD family.</text>
</comment>
<dbReference type="Gene3D" id="2.40.440.10">
    <property type="entry name" value="L,D-transpeptidase catalytic domain-like"/>
    <property type="match status" value="1"/>
</dbReference>
<dbReference type="AlphaFoldDB" id="B5EG69"/>
<dbReference type="Proteomes" id="UP000008825">
    <property type="component" value="Chromosome"/>
</dbReference>
<dbReference type="GO" id="GO:0004180">
    <property type="term" value="F:carboxypeptidase activity"/>
    <property type="evidence" value="ECO:0007669"/>
    <property type="project" value="UniProtKB-ARBA"/>
</dbReference>
<keyword evidence="3" id="KW-0808">Transferase</keyword>
<evidence type="ECO:0000256" key="3">
    <source>
        <dbReference type="ARBA" id="ARBA00022679"/>
    </source>
</evidence>
<dbReference type="InterPro" id="IPR011990">
    <property type="entry name" value="TPR-like_helical_dom_sf"/>
</dbReference>
<dbReference type="GO" id="GO:0016740">
    <property type="term" value="F:transferase activity"/>
    <property type="evidence" value="ECO:0007669"/>
    <property type="project" value="UniProtKB-KW"/>
</dbReference>
<dbReference type="SUPFAM" id="SSF141523">
    <property type="entry name" value="L,D-transpeptidase catalytic domain-like"/>
    <property type="match status" value="1"/>
</dbReference>
<feature type="active site" description="Proton donor/acceptor" evidence="7">
    <location>
        <position position="288"/>
    </location>
</feature>
<dbReference type="KEGG" id="gbm:Gbem_3990"/>
<accession>B5EG69</accession>
<dbReference type="InterPro" id="IPR038063">
    <property type="entry name" value="Transpep_catalytic_dom"/>
</dbReference>
<evidence type="ECO:0000313" key="10">
    <source>
        <dbReference type="EMBL" id="ACH40982.2"/>
    </source>
</evidence>
<evidence type="ECO:0000256" key="4">
    <source>
        <dbReference type="ARBA" id="ARBA00022960"/>
    </source>
</evidence>
<feature type="domain" description="L,D-TPase catalytic" evidence="9">
    <location>
        <begin position="198"/>
        <end position="334"/>
    </location>
</feature>
<dbReference type="UniPathway" id="UPA00219"/>
<evidence type="ECO:0000313" key="11">
    <source>
        <dbReference type="Proteomes" id="UP000008825"/>
    </source>
</evidence>
<sequence length="335" mass="37910">MGEGMREVRRVSRNWEQLCLFVVLATILFTAGGCSHLDGTFGAGSAFEEANRHSVLRDYQAALKGYELASKKYPTTGDRALFEMGIIHSHPDNPQKDYGKALDCYRTLIKEYPRSSYRQDSEMMVFYLVNVTIKDKLIDSQRNEIEVLQREVQNQRQEARALQLEIEKKVGEIAVLQQEIAAQEEEISPPPVPTGPADKVLIEKKERRLTLLSKGEVIKSYKISLGENPNGPKERQGDNKTPEGIYRIDSRNNDSQYHLSLHISYPNEQDKKRAKQLGVAPGGNIMIHGMRNGFSWFGEHHTLIDWTKGCIAVTDEEIQEIAELVPIGTVVEIMP</sequence>
<evidence type="ECO:0000256" key="7">
    <source>
        <dbReference type="PROSITE-ProRule" id="PRU01373"/>
    </source>
</evidence>
<dbReference type="EMBL" id="CP001124">
    <property type="protein sequence ID" value="ACH40982.2"/>
    <property type="molecule type" value="Genomic_DNA"/>
</dbReference>
<keyword evidence="8" id="KW-0175">Coiled coil</keyword>
<dbReference type="SUPFAM" id="SSF81901">
    <property type="entry name" value="HCP-like"/>
    <property type="match status" value="1"/>
</dbReference>
<keyword evidence="5 7" id="KW-0573">Peptidoglycan synthesis</keyword>
<evidence type="ECO:0000259" key="9">
    <source>
        <dbReference type="PROSITE" id="PS52029"/>
    </source>
</evidence>
<evidence type="ECO:0000256" key="6">
    <source>
        <dbReference type="ARBA" id="ARBA00023316"/>
    </source>
</evidence>
<dbReference type="PANTHER" id="PTHR36699">
    <property type="entry name" value="LD-TRANSPEPTIDASE"/>
    <property type="match status" value="1"/>
</dbReference>
<feature type="active site" description="Nucleophile" evidence="7">
    <location>
        <position position="310"/>
    </location>
</feature>
<dbReference type="Pfam" id="PF03734">
    <property type="entry name" value="YkuD"/>
    <property type="match status" value="1"/>
</dbReference>
<reference evidence="10 11" key="2">
    <citation type="journal article" date="2010" name="BMC Genomics">
        <title>The genome of Geobacter bemidjiensis, exemplar for the subsurface clade of Geobacter species that predominate in Fe(III)-reducing subsurface environments.</title>
        <authorList>
            <person name="Aklujkar M."/>
            <person name="Young N.D."/>
            <person name="Holmes D."/>
            <person name="Chavan M."/>
            <person name="Risso C."/>
            <person name="Kiss H.E."/>
            <person name="Han C.S."/>
            <person name="Land M.L."/>
            <person name="Lovley D.R."/>
        </authorList>
    </citation>
    <scope>NUCLEOTIDE SEQUENCE [LARGE SCALE GENOMIC DNA]</scope>
    <source>
        <strain evidence="11">ATCC BAA-1014 / DSM 16622 / JCM 12645 / Bem</strain>
    </source>
</reference>
<dbReference type="PANTHER" id="PTHR36699:SF1">
    <property type="entry name" value="L,D-TRANSPEPTIDASE YAFK-RELATED"/>
    <property type="match status" value="1"/>
</dbReference>
<evidence type="ECO:0000256" key="1">
    <source>
        <dbReference type="ARBA" id="ARBA00004752"/>
    </source>
</evidence>
<organism evidence="10 11">
    <name type="scientific">Citrifermentans bemidjiense (strain ATCC BAA-1014 / DSM 16622 / JCM 12645 / Bem)</name>
    <name type="common">Geobacter bemidjiensis</name>
    <dbReference type="NCBI Taxonomy" id="404380"/>
    <lineage>
        <taxon>Bacteria</taxon>
        <taxon>Pseudomonadati</taxon>
        <taxon>Thermodesulfobacteriota</taxon>
        <taxon>Desulfuromonadia</taxon>
        <taxon>Geobacterales</taxon>
        <taxon>Geobacteraceae</taxon>
        <taxon>Citrifermentans</taxon>
    </lineage>
</organism>